<organism evidence="3 4">
    <name type="scientific">Panicum miliaceum</name>
    <name type="common">Proso millet</name>
    <name type="synonym">Broomcorn millet</name>
    <dbReference type="NCBI Taxonomy" id="4540"/>
    <lineage>
        <taxon>Eukaryota</taxon>
        <taxon>Viridiplantae</taxon>
        <taxon>Streptophyta</taxon>
        <taxon>Embryophyta</taxon>
        <taxon>Tracheophyta</taxon>
        <taxon>Spermatophyta</taxon>
        <taxon>Magnoliopsida</taxon>
        <taxon>Liliopsida</taxon>
        <taxon>Poales</taxon>
        <taxon>Poaceae</taxon>
        <taxon>PACMAD clade</taxon>
        <taxon>Panicoideae</taxon>
        <taxon>Panicodae</taxon>
        <taxon>Paniceae</taxon>
        <taxon>Panicinae</taxon>
        <taxon>Panicum</taxon>
        <taxon>Panicum sect. Panicum</taxon>
    </lineage>
</organism>
<reference evidence="4" key="1">
    <citation type="journal article" date="2019" name="Nat. Commun.">
        <title>The genome of broomcorn millet.</title>
        <authorList>
            <person name="Zou C."/>
            <person name="Miki D."/>
            <person name="Li D."/>
            <person name="Tang Q."/>
            <person name="Xiao L."/>
            <person name="Rajput S."/>
            <person name="Deng P."/>
            <person name="Jia W."/>
            <person name="Huang R."/>
            <person name="Zhang M."/>
            <person name="Sun Y."/>
            <person name="Hu J."/>
            <person name="Fu X."/>
            <person name="Schnable P.S."/>
            <person name="Li F."/>
            <person name="Zhang H."/>
            <person name="Feng B."/>
            <person name="Zhu X."/>
            <person name="Liu R."/>
            <person name="Schnable J.C."/>
            <person name="Zhu J.-K."/>
            <person name="Zhang H."/>
        </authorList>
    </citation>
    <scope>NUCLEOTIDE SEQUENCE [LARGE SCALE GENOMIC DNA]</scope>
</reference>
<dbReference type="SUPFAM" id="SSF52283">
    <property type="entry name" value="Formate/glycerate dehydrogenase catalytic domain-like"/>
    <property type="match status" value="1"/>
</dbReference>
<sequence>MMSRLAALVLVVVVRREQQQRQGRGIRAHVAGHEAHLGAAGLALLRDFANVFEASGSRLRVVGCAGVEIDNVDLAAATEHGCLILNGW</sequence>
<dbReference type="Pfam" id="PF00389">
    <property type="entry name" value="2-Hacid_dh"/>
    <property type="match status" value="1"/>
</dbReference>
<name>A0A3L6Q5Q3_PANMI</name>
<evidence type="ECO:0000259" key="2">
    <source>
        <dbReference type="Pfam" id="PF00389"/>
    </source>
</evidence>
<feature type="signal peptide" evidence="1">
    <location>
        <begin position="1"/>
        <end position="16"/>
    </location>
</feature>
<keyword evidence="1" id="KW-0732">Signal</keyword>
<dbReference type="Gene3D" id="3.40.50.720">
    <property type="entry name" value="NAD(P)-binding Rossmann-like Domain"/>
    <property type="match status" value="1"/>
</dbReference>
<dbReference type="EMBL" id="PQIB02000013">
    <property type="protein sequence ID" value="RLM73520.1"/>
    <property type="molecule type" value="Genomic_DNA"/>
</dbReference>
<feature type="chain" id="PRO_5018239259" description="D-isomer specific 2-hydroxyacid dehydrogenase catalytic domain-containing protein" evidence="1">
    <location>
        <begin position="17"/>
        <end position="88"/>
    </location>
</feature>
<dbReference type="GO" id="GO:0016616">
    <property type="term" value="F:oxidoreductase activity, acting on the CH-OH group of donors, NAD or NADP as acceptor"/>
    <property type="evidence" value="ECO:0007669"/>
    <property type="project" value="InterPro"/>
</dbReference>
<proteinExistence type="predicted"/>
<dbReference type="GO" id="GO:0051287">
    <property type="term" value="F:NAD binding"/>
    <property type="evidence" value="ECO:0007669"/>
    <property type="project" value="InterPro"/>
</dbReference>
<dbReference type="OrthoDB" id="1709286at2759"/>
<accession>A0A3L6Q5Q3</accession>
<comment type="caution">
    <text evidence="3">The sequence shown here is derived from an EMBL/GenBank/DDBJ whole genome shotgun (WGS) entry which is preliminary data.</text>
</comment>
<dbReference type="STRING" id="4540.A0A3L6Q5Q3"/>
<keyword evidence="4" id="KW-1185">Reference proteome</keyword>
<dbReference type="AlphaFoldDB" id="A0A3L6Q5Q3"/>
<dbReference type="InterPro" id="IPR006139">
    <property type="entry name" value="D-isomer_2_OHA_DH_cat_dom"/>
</dbReference>
<evidence type="ECO:0000313" key="4">
    <source>
        <dbReference type="Proteomes" id="UP000275267"/>
    </source>
</evidence>
<evidence type="ECO:0000313" key="3">
    <source>
        <dbReference type="EMBL" id="RLM73520.1"/>
    </source>
</evidence>
<evidence type="ECO:0000256" key="1">
    <source>
        <dbReference type="SAM" id="SignalP"/>
    </source>
</evidence>
<protein>
    <recommendedName>
        <fullName evidence="2">D-isomer specific 2-hydroxyacid dehydrogenase catalytic domain-containing protein</fullName>
    </recommendedName>
</protein>
<feature type="domain" description="D-isomer specific 2-hydroxyacid dehydrogenase catalytic" evidence="2">
    <location>
        <begin position="49"/>
        <end position="86"/>
    </location>
</feature>
<gene>
    <name evidence="3" type="ORF">C2845_PM15G22730</name>
</gene>
<dbReference type="Proteomes" id="UP000275267">
    <property type="component" value="Unassembled WGS sequence"/>
</dbReference>